<dbReference type="CDD" id="cd19907">
    <property type="entry name" value="DSRM_AtDRB-like_rpt1"/>
    <property type="match status" value="1"/>
</dbReference>
<dbReference type="SUPFAM" id="SSF54768">
    <property type="entry name" value="dsRNA-binding domain-like"/>
    <property type="match status" value="2"/>
</dbReference>
<dbReference type="Gene3D" id="3.30.160.20">
    <property type="match status" value="2"/>
</dbReference>
<protein>
    <recommendedName>
        <fullName evidence="4">DRBM domain-containing protein</fullName>
    </recommendedName>
</protein>
<dbReference type="STRING" id="88036.D8S1F4"/>
<dbReference type="Proteomes" id="UP000001514">
    <property type="component" value="Unassembled WGS sequence"/>
</dbReference>
<dbReference type="EMBL" id="GL377598">
    <property type="protein sequence ID" value="EFJ21698.1"/>
    <property type="molecule type" value="Genomic_DNA"/>
</dbReference>
<evidence type="ECO:0000256" key="1">
    <source>
        <dbReference type="ARBA" id="ARBA00022737"/>
    </source>
</evidence>
<keyword evidence="6" id="KW-1185">Reference proteome</keyword>
<dbReference type="PANTHER" id="PTHR46031">
    <property type="match status" value="1"/>
</dbReference>
<dbReference type="PANTHER" id="PTHR46031:SF35">
    <property type="entry name" value="DRBM DOMAIN-CONTAINING PROTEIN"/>
    <property type="match status" value="1"/>
</dbReference>
<dbReference type="PROSITE" id="PS50137">
    <property type="entry name" value="DS_RBD"/>
    <property type="match status" value="2"/>
</dbReference>
<proteinExistence type="predicted"/>
<keyword evidence="1" id="KW-0677">Repeat</keyword>
<name>D8S1F4_SELML</name>
<feature type="domain" description="DRBM" evidence="4">
    <location>
        <begin position="87"/>
        <end position="155"/>
    </location>
</feature>
<organism evidence="6">
    <name type="scientific">Selaginella moellendorffii</name>
    <name type="common">Spikemoss</name>
    <dbReference type="NCBI Taxonomy" id="88036"/>
    <lineage>
        <taxon>Eukaryota</taxon>
        <taxon>Viridiplantae</taxon>
        <taxon>Streptophyta</taxon>
        <taxon>Embryophyta</taxon>
        <taxon>Tracheophyta</taxon>
        <taxon>Lycopodiopsida</taxon>
        <taxon>Selaginellales</taxon>
        <taxon>Selaginellaceae</taxon>
        <taxon>Selaginella</taxon>
    </lineage>
</organism>
<dbReference type="HOGENOM" id="CLU_931896_0_0_1"/>
<dbReference type="KEGG" id="smo:SELMODRAFT_106185"/>
<dbReference type="InterPro" id="IPR044450">
    <property type="entry name" value="AtDRB-like_DSRM_1"/>
</dbReference>
<dbReference type="InterPro" id="IPR014720">
    <property type="entry name" value="dsRBD_dom"/>
</dbReference>
<evidence type="ECO:0000313" key="5">
    <source>
        <dbReference type="EMBL" id="EFJ21698.1"/>
    </source>
</evidence>
<dbReference type="eggNOG" id="ENOG502QV9N">
    <property type="taxonomic scope" value="Eukaryota"/>
</dbReference>
<dbReference type="InParanoid" id="D8S1F4"/>
<gene>
    <name evidence="5" type="ORF">SELMODRAFT_106185</name>
</gene>
<feature type="domain" description="DRBM" evidence="4">
    <location>
        <begin position="1"/>
        <end position="70"/>
    </location>
</feature>
<dbReference type="GO" id="GO:0003725">
    <property type="term" value="F:double-stranded RNA binding"/>
    <property type="evidence" value="ECO:0007669"/>
    <property type="project" value="InterPro"/>
</dbReference>
<sequence length="299" mass="32688">MYKSQLQEFAQKSGWTVPQYDSIKQGLPHLPRFQASVEVNGVKYESEDGFPNLKAAEHSAAKKALDSLTGGANGASTDASGSSMTGLCKNVLQEYAQRNGFSLPIYQIEITGPSHNSVFAATVEIGGVLYKGGTAKSKKEAEVKAARTAILAIKELAGKECFSFLVSLISSLSFFSFSLRGRSFRRLRSTTVWKKASESCQEQDRERITTTQTTGVRDLEAAKLVTQTSILCLCICSDYLDEELELFVFRASTRSDENLFLRISSSLSSFWSSFVAAVSRASSTNGSFTTPFQAFFDPV</sequence>
<accession>D8S1F4</accession>
<dbReference type="SMART" id="SM00358">
    <property type="entry name" value="DSRM"/>
    <property type="match status" value="2"/>
</dbReference>
<evidence type="ECO:0000256" key="3">
    <source>
        <dbReference type="PROSITE-ProRule" id="PRU00266"/>
    </source>
</evidence>
<dbReference type="Pfam" id="PF00035">
    <property type="entry name" value="dsrm"/>
    <property type="match status" value="2"/>
</dbReference>
<dbReference type="Gramene" id="EFJ21698">
    <property type="protein sequence ID" value="EFJ21698"/>
    <property type="gene ID" value="SELMODRAFT_106185"/>
</dbReference>
<reference evidence="5 6" key="1">
    <citation type="journal article" date="2011" name="Science">
        <title>The Selaginella genome identifies genetic changes associated with the evolution of vascular plants.</title>
        <authorList>
            <person name="Banks J.A."/>
            <person name="Nishiyama T."/>
            <person name="Hasebe M."/>
            <person name="Bowman J.L."/>
            <person name="Gribskov M."/>
            <person name="dePamphilis C."/>
            <person name="Albert V.A."/>
            <person name="Aono N."/>
            <person name="Aoyama T."/>
            <person name="Ambrose B.A."/>
            <person name="Ashton N.W."/>
            <person name="Axtell M.J."/>
            <person name="Barker E."/>
            <person name="Barker M.S."/>
            <person name="Bennetzen J.L."/>
            <person name="Bonawitz N.D."/>
            <person name="Chapple C."/>
            <person name="Cheng C."/>
            <person name="Correa L.G."/>
            <person name="Dacre M."/>
            <person name="DeBarry J."/>
            <person name="Dreyer I."/>
            <person name="Elias M."/>
            <person name="Engstrom E.M."/>
            <person name="Estelle M."/>
            <person name="Feng L."/>
            <person name="Finet C."/>
            <person name="Floyd S.K."/>
            <person name="Frommer W.B."/>
            <person name="Fujita T."/>
            <person name="Gramzow L."/>
            <person name="Gutensohn M."/>
            <person name="Harholt J."/>
            <person name="Hattori M."/>
            <person name="Heyl A."/>
            <person name="Hirai T."/>
            <person name="Hiwatashi Y."/>
            <person name="Ishikawa M."/>
            <person name="Iwata M."/>
            <person name="Karol K.G."/>
            <person name="Koehler B."/>
            <person name="Kolukisaoglu U."/>
            <person name="Kubo M."/>
            <person name="Kurata T."/>
            <person name="Lalonde S."/>
            <person name="Li K."/>
            <person name="Li Y."/>
            <person name="Litt A."/>
            <person name="Lyons E."/>
            <person name="Manning G."/>
            <person name="Maruyama T."/>
            <person name="Michael T.P."/>
            <person name="Mikami K."/>
            <person name="Miyazaki S."/>
            <person name="Morinaga S."/>
            <person name="Murata T."/>
            <person name="Mueller-Roeber B."/>
            <person name="Nelson D.R."/>
            <person name="Obara M."/>
            <person name="Oguri Y."/>
            <person name="Olmstead R.G."/>
            <person name="Onodera N."/>
            <person name="Petersen B.L."/>
            <person name="Pils B."/>
            <person name="Prigge M."/>
            <person name="Rensing S.A."/>
            <person name="Riano-Pachon D.M."/>
            <person name="Roberts A.W."/>
            <person name="Sato Y."/>
            <person name="Scheller H.V."/>
            <person name="Schulz B."/>
            <person name="Schulz C."/>
            <person name="Shakirov E.V."/>
            <person name="Shibagaki N."/>
            <person name="Shinohara N."/>
            <person name="Shippen D.E."/>
            <person name="Soerensen I."/>
            <person name="Sotooka R."/>
            <person name="Sugimoto N."/>
            <person name="Sugita M."/>
            <person name="Sumikawa N."/>
            <person name="Tanurdzic M."/>
            <person name="Theissen G."/>
            <person name="Ulvskov P."/>
            <person name="Wakazuki S."/>
            <person name="Weng J.K."/>
            <person name="Willats W.W."/>
            <person name="Wipf D."/>
            <person name="Wolf P.G."/>
            <person name="Yang L."/>
            <person name="Zimmer A.D."/>
            <person name="Zhu Q."/>
            <person name="Mitros T."/>
            <person name="Hellsten U."/>
            <person name="Loque D."/>
            <person name="Otillar R."/>
            <person name="Salamov A."/>
            <person name="Schmutz J."/>
            <person name="Shapiro H."/>
            <person name="Lindquist E."/>
            <person name="Lucas S."/>
            <person name="Rokhsar D."/>
            <person name="Grigoriev I.V."/>
        </authorList>
    </citation>
    <scope>NUCLEOTIDE SEQUENCE [LARGE SCALE GENOMIC DNA]</scope>
</reference>
<evidence type="ECO:0000259" key="4">
    <source>
        <dbReference type="PROSITE" id="PS50137"/>
    </source>
</evidence>
<keyword evidence="2 3" id="KW-0694">RNA-binding</keyword>
<dbReference type="AlphaFoldDB" id="D8S1F4"/>
<evidence type="ECO:0000256" key="2">
    <source>
        <dbReference type="ARBA" id="ARBA00022884"/>
    </source>
</evidence>
<evidence type="ECO:0000313" key="6">
    <source>
        <dbReference type="Proteomes" id="UP000001514"/>
    </source>
</evidence>